<evidence type="ECO:0000256" key="1">
    <source>
        <dbReference type="SAM" id="Phobius"/>
    </source>
</evidence>
<feature type="transmembrane region" description="Helical" evidence="1">
    <location>
        <begin position="232"/>
        <end position="250"/>
    </location>
</feature>
<feature type="non-terminal residue" evidence="2">
    <location>
        <position position="347"/>
    </location>
</feature>
<evidence type="ECO:0000313" key="3">
    <source>
        <dbReference type="Proteomes" id="UP000567293"/>
    </source>
</evidence>
<feature type="transmembrane region" description="Helical" evidence="1">
    <location>
        <begin position="54"/>
        <end position="71"/>
    </location>
</feature>
<evidence type="ECO:0000313" key="2">
    <source>
        <dbReference type="EMBL" id="MBA0083819.1"/>
    </source>
</evidence>
<accession>A0A7V8SVF8</accession>
<dbReference type="AlphaFoldDB" id="A0A7V8SVF8"/>
<keyword evidence="1" id="KW-0472">Membrane</keyword>
<dbReference type="EMBL" id="JACDQQ010000244">
    <property type="protein sequence ID" value="MBA0083819.1"/>
    <property type="molecule type" value="Genomic_DNA"/>
</dbReference>
<dbReference type="SUPFAM" id="SSF48334">
    <property type="entry name" value="DNA repair protein MutS, domain III"/>
    <property type="match status" value="1"/>
</dbReference>
<dbReference type="Proteomes" id="UP000567293">
    <property type="component" value="Unassembled WGS sequence"/>
</dbReference>
<reference evidence="2" key="1">
    <citation type="submission" date="2020-06" db="EMBL/GenBank/DDBJ databases">
        <title>Legume-microbial interactions unlock mineral nutrients during tropical forest succession.</title>
        <authorList>
            <person name="Epihov D.Z."/>
        </authorList>
    </citation>
    <scope>NUCLEOTIDE SEQUENCE [LARGE SCALE GENOMIC DNA]</scope>
    <source>
        <strain evidence="2">Pan2503</strain>
    </source>
</reference>
<organism evidence="2 3">
    <name type="scientific">Candidatus Acidiferrum panamense</name>
    <dbReference type="NCBI Taxonomy" id="2741543"/>
    <lineage>
        <taxon>Bacteria</taxon>
        <taxon>Pseudomonadati</taxon>
        <taxon>Acidobacteriota</taxon>
        <taxon>Terriglobia</taxon>
        <taxon>Candidatus Acidiferrales</taxon>
        <taxon>Candidatus Acidiferrum</taxon>
    </lineage>
</organism>
<keyword evidence="3" id="KW-1185">Reference proteome</keyword>
<feature type="transmembrane region" description="Helical" evidence="1">
    <location>
        <begin position="25"/>
        <end position="48"/>
    </location>
</feature>
<dbReference type="InterPro" id="IPR036187">
    <property type="entry name" value="DNA_mismatch_repair_MutS_sf"/>
</dbReference>
<dbReference type="Gene3D" id="1.10.1420.10">
    <property type="match status" value="1"/>
</dbReference>
<gene>
    <name evidence="2" type="ORF">HRJ53_02385</name>
</gene>
<proteinExistence type="predicted"/>
<protein>
    <submittedName>
        <fullName evidence="2">Mismatch repair protein</fullName>
    </submittedName>
</protein>
<sequence length="347" mass="38606">MPDPHLEYSNRLDSRLKILSSKELLHARIGNVKLAVVVAGFVVAYLSLSTGLLSAYWLLALLGLYLALALAHEFVIRAKTRASAAADYYRQGIRRIEDRWPGTGQSGDRFRTDDHVYAEDLDLFGKGSLFELLSTARLPMGENRLADWLGRPSPKPAVLARQELVAELREKLDLRESLAVTGERLRPRLDPESLVGWAEDAPGLPGNVWRGLASALAVAAVAAAVYSYRTLIVWPLFFVLLLEGILYRRLGKSAKAVIEGVNCNAEGLVLFSNILNLLEREPFASPRLQKLCAPLKAHLKLSSKVMRSLANIVFWIDSRQNLLAALVDLPLLYTLQVAFTADAWRRR</sequence>
<keyword evidence="1" id="KW-0812">Transmembrane</keyword>
<name>A0A7V8SVF8_9BACT</name>
<keyword evidence="1" id="KW-1133">Transmembrane helix</keyword>
<comment type="caution">
    <text evidence="2">The sequence shown here is derived from an EMBL/GenBank/DDBJ whole genome shotgun (WGS) entry which is preliminary data.</text>
</comment>